<protein>
    <recommendedName>
        <fullName evidence="5 6">Small ribosomal subunit protein bS6</fullName>
    </recommendedName>
</protein>
<dbReference type="CDD" id="cd00473">
    <property type="entry name" value="bS6"/>
    <property type="match status" value="1"/>
</dbReference>
<keyword evidence="2 6" id="KW-0689">Ribosomal protein</keyword>
<dbReference type="STRING" id="1306953.J121_2176"/>
<gene>
    <name evidence="6" type="primary">rpsF</name>
    <name evidence="8" type="ORF">J121_2176</name>
</gene>
<comment type="function">
    <text evidence="4 6">Binds together with bS18 to 16S ribosomal RNA.</text>
</comment>
<dbReference type="EMBL" id="JYNE01000027">
    <property type="protein sequence ID" value="KNH01160.1"/>
    <property type="molecule type" value="Genomic_DNA"/>
</dbReference>
<dbReference type="GeneID" id="93685756"/>
<evidence type="ECO:0000256" key="2">
    <source>
        <dbReference type="ARBA" id="ARBA00022980"/>
    </source>
</evidence>
<evidence type="ECO:0000256" key="3">
    <source>
        <dbReference type="ARBA" id="ARBA00023274"/>
    </source>
</evidence>
<evidence type="ECO:0000256" key="7">
    <source>
        <dbReference type="SAM" id="MobiDB-lite"/>
    </source>
</evidence>
<dbReference type="Proteomes" id="UP000037446">
    <property type="component" value="Unassembled WGS sequence"/>
</dbReference>
<dbReference type="InterPro" id="IPR035980">
    <property type="entry name" value="Ribosomal_bS6_sf"/>
</dbReference>
<evidence type="ECO:0000256" key="4">
    <source>
        <dbReference type="ARBA" id="ARBA00035104"/>
    </source>
</evidence>
<evidence type="ECO:0000313" key="8">
    <source>
        <dbReference type="EMBL" id="KNH01160.1"/>
    </source>
</evidence>
<sequence length="121" mass="14212">MALYEHVFLARQDLSQAQVDQLAATATEIVEKNEGKVTKTETWGLKNLAYKIDRNRKAHFVMLNIEGPGAVVEELERQTRINEDVIRYMTIRVEEHEEGPSVMMRKNERDAKKRRDREERN</sequence>
<dbReference type="PANTHER" id="PTHR21011">
    <property type="entry name" value="MITOCHONDRIAL 28S RIBOSOMAL PROTEIN S6"/>
    <property type="match status" value="1"/>
</dbReference>
<keyword evidence="3 6" id="KW-0687">Ribonucleoprotein</keyword>
<dbReference type="AlphaFoldDB" id="A0A0L1KAS6"/>
<dbReference type="Pfam" id="PF01250">
    <property type="entry name" value="Ribosomal_S6"/>
    <property type="match status" value="1"/>
</dbReference>
<comment type="similarity">
    <text evidence="1 6">Belongs to the bacterial ribosomal protein bS6 family.</text>
</comment>
<dbReference type="GO" id="GO:0003735">
    <property type="term" value="F:structural constituent of ribosome"/>
    <property type="evidence" value="ECO:0007669"/>
    <property type="project" value="InterPro"/>
</dbReference>
<dbReference type="NCBIfam" id="TIGR00166">
    <property type="entry name" value="S6"/>
    <property type="match status" value="1"/>
</dbReference>
<dbReference type="InterPro" id="IPR014717">
    <property type="entry name" value="Transl_elong_EF1B/ribsomal_bS6"/>
</dbReference>
<dbReference type="SUPFAM" id="SSF54995">
    <property type="entry name" value="Ribosomal protein S6"/>
    <property type="match status" value="1"/>
</dbReference>
<dbReference type="GO" id="GO:0070181">
    <property type="term" value="F:small ribosomal subunit rRNA binding"/>
    <property type="evidence" value="ECO:0007669"/>
    <property type="project" value="TreeGrafter"/>
</dbReference>
<keyword evidence="6" id="KW-0699">rRNA-binding</keyword>
<dbReference type="PANTHER" id="PTHR21011:SF1">
    <property type="entry name" value="SMALL RIBOSOMAL SUBUNIT PROTEIN BS6M"/>
    <property type="match status" value="1"/>
</dbReference>
<evidence type="ECO:0000256" key="1">
    <source>
        <dbReference type="ARBA" id="ARBA00009512"/>
    </source>
</evidence>
<dbReference type="GO" id="GO:0022627">
    <property type="term" value="C:cytosolic small ribosomal subunit"/>
    <property type="evidence" value="ECO:0007669"/>
    <property type="project" value="TreeGrafter"/>
</dbReference>
<proteinExistence type="inferred from homology"/>
<name>A0A0L1KAS6_9SPHN</name>
<reference evidence="8" key="1">
    <citation type="submission" date="2015-02" db="EMBL/GenBank/DDBJ databases">
        <authorList>
            <person name="Chooi Y.-H."/>
        </authorList>
    </citation>
    <scope>NUCLEOTIDE SEQUENCE [LARGE SCALE GENOMIC DNA]</scope>
    <source>
        <strain evidence="8">LAMA 915</strain>
    </source>
</reference>
<dbReference type="Gene3D" id="3.30.70.60">
    <property type="match status" value="1"/>
</dbReference>
<dbReference type="RefSeq" id="WP_050601122.1">
    <property type="nucleotide sequence ID" value="NZ_JYNE01000027.1"/>
</dbReference>
<comment type="caution">
    <text evidence="8">The sequence shown here is derived from an EMBL/GenBank/DDBJ whole genome shotgun (WGS) entry which is preliminary data.</text>
</comment>
<dbReference type="GO" id="GO:0006412">
    <property type="term" value="P:translation"/>
    <property type="evidence" value="ECO:0007669"/>
    <property type="project" value="UniProtKB-UniRule"/>
</dbReference>
<keyword evidence="6" id="KW-0694">RNA-binding</keyword>
<accession>A0A0L1KAS6</accession>
<dbReference type="HAMAP" id="MF_00360">
    <property type="entry name" value="Ribosomal_bS6"/>
    <property type="match status" value="1"/>
</dbReference>
<feature type="region of interest" description="Disordered" evidence="7">
    <location>
        <begin position="97"/>
        <end position="121"/>
    </location>
</feature>
<dbReference type="PATRIC" id="fig|1306953.7.peg.2250"/>
<organism evidence="8 9">
    <name type="scientific">Qipengyuania citrea LAMA 915</name>
    <dbReference type="NCBI Taxonomy" id="1306953"/>
    <lineage>
        <taxon>Bacteria</taxon>
        <taxon>Pseudomonadati</taxon>
        <taxon>Pseudomonadota</taxon>
        <taxon>Alphaproteobacteria</taxon>
        <taxon>Sphingomonadales</taxon>
        <taxon>Erythrobacteraceae</taxon>
        <taxon>Qipengyuania</taxon>
    </lineage>
</organism>
<evidence type="ECO:0000313" key="9">
    <source>
        <dbReference type="Proteomes" id="UP000037446"/>
    </source>
</evidence>
<dbReference type="InterPro" id="IPR000529">
    <property type="entry name" value="Ribosomal_bS6"/>
</dbReference>
<dbReference type="InterPro" id="IPR020814">
    <property type="entry name" value="Ribosomal_S6_plastid/chlpt"/>
</dbReference>
<evidence type="ECO:0000256" key="6">
    <source>
        <dbReference type="HAMAP-Rule" id="MF_00360"/>
    </source>
</evidence>
<evidence type="ECO:0000256" key="5">
    <source>
        <dbReference type="ARBA" id="ARBA00035294"/>
    </source>
</evidence>